<organism evidence="3">
    <name type="scientific">Acidithiobacillus sulfuriphilus</name>
    <dbReference type="NCBI Taxonomy" id="1867749"/>
    <lineage>
        <taxon>Bacteria</taxon>
        <taxon>Pseudomonadati</taxon>
        <taxon>Pseudomonadota</taxon>
        <taxon>Acidithiobacillia</taxon>
        <taxon>Acidithiobacillales</taxon>
        <taxon>Acidithiobacillaceae</taxon>
        <taxon>Acidithiobacillus</taxon>
    </lineage>
</organism>
<evidence type="ECO:0000259" key="2">
    <source>
        <dbReference type="PROSITE" id="PS50110"/>
    </source>
</evidence>
<accession>A0A3M8QUP8</accession>
<dbReference type="SUPFAM" id="SSF52172">
    <property type="entry name" value="CheY-like"/>
    <property type="match status" value="1"/>
</dbReference>
<protein>
    <submittedName>
        <fullName evidence="3">Response regulator</fullName>
    </submittedName>
</protein>
<dbReference type="InterPro" id="IPR011006">
    <property type="entry name" value="CheY-like_superfamily"/>
</dbReference>
<dbReference type="GO" id="GO:0000160">
    <property type="term" value="P:phosphorelay signal transduction system"/>
    <property type="evidence" value="ECO:0007669"/>
    <property type="project" value="InterPro"/>
</dbReference>
<name>A0A3M8QUP8_9PROT</name>
<sequence>MQIGVDSSLAVGNQRIFVLDSDEISRMAVQFMLHDEYETHEFSALAAAVGKARDWPPDLLIVGISYLQEQGVHLLEQMEVEFPEAQLLLLLGEDDSPVALAGKAMGLAQLRKPLRLETVRGTVAMILRNGQ</sequence>
<dbReference type="AlphaFoldDB" id="A0A3M8QUP8"/>
<dbReference type="PROSITE" id="PS50110">
    <property type="entry name" value="RESPONSE_REGULATORY"/>
    <property type="match status" value="1"/>
</dbReference>
<evidence type="ECO:0000313" key="3">
    <source>
        <dbReference type="EMBL" id="RNF59958.1"/>
    </source>
</evidence>
<evidence type="ECO:0000256" key="1">
    <source>
        <dbReference type="PROSITE-ProRule" id="PRU00169"/>
    </source>
</evidence>
<feature type="domain" description="Response regulatory" evidence="2">
    <location>
        <begin position="15"/>
        <end position="127"/>
    </location>
</feature>
<dbReference type="OrthoDB" id="8563041at2"/>
<dbReference type="RefSeq" id="WP_123104635.1">
    <property type="nucleotide sequence ID" value="NZ_CP127527.1"/>
</dbReference>
<dbReference type="Gene3D" id="3.40.50.2300">
    <property type="match status" value="1"/>
</dbReference>
<comment type="caution">
    <text evidence="1">Lacks conserved residue(s) required for the propagation of feature annotation.</text>
</comment>
<reference evidence="3" key="1">
    <citation type="submission" date="2018-10" db="EMBL/GenBank/DDBJ databases">
        <title>Acidithiobacillus sulfuriphilus sp. nov.: an extremely acidophilic sulfur-oxidizing chemolithotroph isolated from a neutral pH environment.</title>
        <authorList>
            <person name="Falagan C."/>
            <person name="Moya-Beltran A."/>
            <person name="Quatrini R."/>
            <person name="Johnson D.B."/>
        </authorList>
    </citation>
    <scope>NUCLEOTIDE SEQUENCE [LARGE SCALE GENOMIC DNA]</scope>
    <source>
        <strain evidence="3">CJ-2</strain>
    </source>
</reference>
<proteinExistence type="predicted"/>
<dbReference type="EMBL" id="RIZI01000178">
    <property type="protein sequence ID" value="RNF59958.1"/>
    <property type="molecule type" value="Genomic_DNA"/>
</dbReference>
<gene>
    <name evidence="3" type="ORF">EC580_09945</name>
</gene>
<comment type="caution">
    <text evidence="3">The sequence shown here is derived from an EMBL/GenBank/DDBJ whole genome shotgun (WGS) entry which is preliminary data.</text>
</comment>
<dbReference type="InterPro" id="IPR001789">
    <property type="entry name" value="Sig_transdc_resp-reg_receiver"/>
</dbReference>